<evidence type="ECO:0000313" key="5">
    <source>
        <dbReference type="Proteomes" id="UP000067598"/>
    </source>
</evidence>
<name>A0A125P670_9LACO</name>
<sequence length="205" mass="23152">MKFTKLTSIALLSAALLTGTVACSKQDNSTAKTTTQKSVTSSKVTHNSESAMSKQTQKDNIQIKLSQQEAIDKFHQQFSGKQLKSIELNREGKHYLYEIEGFDSNNEYSVNINAETGQIGHVHSEKLDHDDRNQKALDFKGTISRDDASRIAEEHIKGTSEEWKLEQDEDTGKTYWEVKVKNGHQETEVKINAHTKEVISTEHED</sequence>
<feature type="compositionally biased region" description="Low complexity" evidence="1">
    <location>
        <begin position="29"/>
        <end position="45"/>
    </location>
</feature>
<evidence type="ECO:0000313" key="4">
    <source>
        <dbReference type="EMBL" id="KWU03499.1"/>
    </source>
</evidence>
<accession>A0A125P670</accession>
<organism evidence="4 5">
    <name type="scientific">Lactobacillus crispatus</name>
    <dbReference type="NCBI Taxonomy" id="47770"/>
    <lineage>
        <taxon>Bacteria</taxon>
        <taxon>Bacillati</taxon>
        <taxon>Bacillota</taxon>
        <taxon>Bacilli</taxon>
        <taxon>Lactobacillales</taxon>
        <taxon>Lactobacillaceae</taxon>
        <taxon>Lactobacillus</taxon>
    </lineage>
</organism>
<dbReference type="Proteomes" id="UP000067598">
    <property type="component" value="Unassembled WGS sequence"/>
</dbReference>
<proteinExistence type="predicted"/>
<dbReference type="InterPro" id="IPR025711">
    <property type="entry name" value="PepSY"/>
</dbReference>
<keyword evidence="2" id="KW-0732">Signal</keyword>
<dbReference type="Gene3D" id="3.10.450.40">
    <property type="match status" value="2"/>
</dbReference>
<feature type="chain" id="PRO_5039316713" description="PepSY domain-containing protein" evidence="2">
    <location>
        <begin position="25"/>
        <end position="205"/>
    </location>
</feature>
<dbReference type="AlphaFoldDB" id="A0A125P670"/>
<dbReference type="EMBL" id="LJGP01000025">
    <property type="protein sequence ID" value="KWU03499.1"/>
    <property type="molecule type" value="Genomic_DNA"/>
</dbReference>
<comment type="caution">
    <text evidence="4">The sequence shown here is derived from an EMBL/GenBank/DDBJ whole genome shotgun (WGS) entry which is preliminary data.</text>
</comment>
<dbReference type="PATRIC" id="fig|47770.28.peg.875"/>
<gene>
    <name evidence="4" type="ORF">AEL95_07190</name>
</gene>
<feature type="domain" description="PepSY" evidence="3">
    <location>
        <begin position="64"/>
        <end position="119"/>
    </location>
</feature>
<feature type="region of interest" description="Disordered" evidence="1">
    <location>
        <begin position="27"/>
        <end position="54"/>
    </location>
</feature>
<feature type="signal peptide" evidence="2">
    <location>
        <begin position="1"/>
        <end position="24"/>
    </location>
</feature>
<evidence type="ECO:0000256" key="2">
    <source>
        <dbReference type="SAM" id="SignalP"/>
    </source>
</evidence>
<evidence type="ECO:0000259" key="3">
    <source>
        <dbReference type="Pfam" id="PF03413"/>
    </source>
</evidence>
<evidence type="ECO:0000256" key="1">
    <source>
        <dbReference type="SAM" id="MobiDB-lite"/>
    </source>
</evidence>
<reference evidence="4 5" key="1">
    <citation type="journal article" date="2016" name="Microbiology (Mosc.)">
        <title>Comparison of Lactobacillus crispatus isolates from Lactobacillus-dominated vaginal microbiomes with isolates from microbiomes containing bacterial vaginosis-associated bacteria.</title>
        <authorList>
            <person name="Abdelmaksoud A.A."/>
            <person name="Koparde V.N."/>
            <person name="Sheth N.U."/>
            <person name="Serrano M.G."/>
            <person name="Glascock A.L."/>
            <person name="Fettweis J.M."/>
            <person name="Strauss Iii J.F."/>
            <person name="Buck G.A."/>
            <person name="Jefferson K.K."/>
        </authorList>
    </citation>
    <scope>NUCLEOTIDE SEQUENCE [LARGE SCALE GENOMIC DNA]</scope>
    <source>
        <strain evidence="4 5">VMC3</strain>
    </source>
</reference>
<dbReference type="Pfam" id="PF03413">
    <property type="entry name" value="PepSY"/>
    <property type="match status" value="2"/>
</dbReference>
<protein>
    <recommendedName>
        <fullName evidence="3">PepSY domain-containing protein</fullName>
    </recommendedName>
</protein>
<feature type="domain" description="PepSY" evidence="3">
    <location>
        <begin position="143"/>
        <end position="202"/>
    </location>
</feature>
<dbReference type="RefSeq" id="WP_060462228.1">
    <property type="nucleotide sequence ID" value="NZ_LJGP01000025.1"/>
</dbReference>
<dbReference type="PROSITE" id="PS51257">
    <property type="entry name" value="PROKAR_LIPOPROTEIN"/>
    <property type="match status" value="1"/>
</dbReference>